<name>A0ABN8S154_9CNID</name>
<organism evidence="1 2">
    <name type="scientific">Porites lobata</name>
    <dbReference type="NCBI Taxonomy" id="104759"/>
    <lineage>
        <taxon>Eukaryota</taxon>
        <taxon>Metazoa</taxon>
        <taxon>Cnidaria</taxon>
        <taxon>Anthozoa</taxon>
        <taxon>Hexacorallia</taxon>
        <taxon>Scleractinia</taxon>
        <taxon>Fungiina</taxon>
        <taxon>Poritidae</taxon>
        <taxon>Porites</taxon>
    </lineage>
</organism>
<gene>
    <name evidence="1" type="ORF">PLOB_00029667</name>
</gene>
<reference evidence="1 2" key="1">
    <citation type="submission" date="2022-05" db="EMBL/GenBank/DDBJ databases">
        <authorList>
            <consortium name="Genoscope - CEA"/>
            <person name="William W."/>
        </authorList>
    </citation>
    <scope>NUCLEOTIDE SEQUENCE [LARGE SCALE GENOMIC DNA]</scope>
</reference>
<protein>
    <submittedName>
        <fullName evidence="1">Uncharacterized protein</fullName>
    </submittedName>
</protein>
<accession>A0ABN8S154</accession>
<evidence type="ECO:0000313" key="1">
    <source>
        <dbReference type="EMBL" id="CAH3184065.1"/>
    </source>
</evidence>
<sequence>MDIERFKRLSIPKIEAGKMTEVVRDVIKEVETRDQDLYEKVAKDLKPLTEKFDKEIEEISKLREDVNKQVIPYGEQVQRLALPGPKEGAKTLKVGQGIYTQKKRNSYMINPNTGVYGNVTIDVPKLYGQLKLIAHKDGKKVYDKQADFDTLDLLTKRFNSKKKYSPLSKMVFDDLNRISDIPIHRTSNKYKKIGAGVVYYNNPVDLLDRLELLGGSILAGNNGVKNEFSKIAHTLNKLGVLNNNQLNSLLKEYVI</sequence>
<evidence type="ECO:0000313" key="2">
    <source>
        <dbReference type="Proteomes" id="UP001159405"/>
    </source>
</evidence>
<dbReference type="Proteomes" id="UP001159405">
    <property type="component" value="Unassembled WGS sequence"/>
</dbReference>
<proteinExistence type="predicted"/>
<keyword evidence="2" id="KW-1185">Reference proteome</keyword>
<dbReference type="EMBL" id="CALNXK010000374">
    <property type="protein sequence ID" value="CAH3184065.1"/>
    <property type="molecule type" value="Genomic_DNA"/>
</dbReference>
<comment type="caution">
    <text evidence="1">The sequence shown here is derived from an EMBL/GenBank/DDBJ whole genome shotgun (WGS) entry which is preliminary data.</text>
</comment>